<dbReference type="InterPro" id="IPR018201">
    <property type="entry name" value="Ketoacyl_synth_AS"/>
</dbReference>
<keyword evidence="2" id="KW-0596">Phosphopantetheine</keyword>
<dbReference type="Pfam" id="PF14765">
    <property type="entry name" value="PS-DH"/>
    <property type="match status" value="1"/>
</dbReference>
<dbReference type="GO" id="GO:0006633">
    <property type="term" value="P:fatty acid biosynthetic process"/>
    <property type="evidence" value="ECO:0007669"/>
    <property type="project" value="InterPro"/>
</dbReference>
<feature type="active site" description="Proton acceptor; for dehydratase activity" evidence="8">
    <location>
        <position position="1940"/>
    </location>
</feature>
<dbReference type="SUPFAM" id="SSF55048">
    <property type="entry name" value="Probable ACP-binding domain of malonyl-CoA ACP transacylase"/>
    <property type="match status" value="3"/>
</dbReference>
<name>A0A1D7Y5J0_9ACTN</name>
<dbReference type="Pfam" id="PF21089">
    <property type="entry name" value="PKS_DH_N"/>
    <property type="match status" value="1"/>
</dbReference>
<proteinExistence type="predicted"/>
<dbReference type="SUPFAM" id="SSF51735">
    <property type="entry name" value="NAD(P)-binding Rossmann-fold domains"/>
    <property type="match status" value="4"/>
</dbReference>
<comment type="pathway">
    <text evidence="1">Antibiotic biosynthesis.</text>
</comment>
<evidence type="ECO:0000256" key="2">
    <source>
        <dbReference type="ARBA" id="ARBA00022450"/>
    </source>
</evidence>
<dbReference type="InterPro" id="IPR020806">
    <property type="entry name" value="PKS_PP-bd"/>
</dbReference>
<dbReference type="SUPFAM" id="SSF47336">
    <property type="entry name" value="ACP-like"/>
    <property type="match status" value="3"/>
</dbReference>
<dbReference type="InterPro" id="IPR050091">
    <property type="entry name" value="PKS_NRPS_Biosynth_Enz"/>
</dbReference>
<feature type="domain" description="PKS/mFAS DH" evidence="12">
    <location>
        <begin position="1908"/>
        <end position="2186"/>
    </location>
</feature>
<feature type="active site" description="Proton donor; for dehydratase activity" evidence="8">
    <location>
        <position position="2111"/>
    </location>
</feature>
<dbReference type="Gene3D" id="3.10.129.110">
    <property type="entry name" value="Polyketide synthase dehydratase"/>
    <property type="match status" value="1"/>
</dbReference>
<sequence length="4261" mass="443299">MEGESRVGDRVGPAAGREPVAVVGLACRLPGAANPAEFWRLLRDGRDALGEPGPRRCHPDGPAVPVLPSGEPVRAGFLDQVDSFDAGFFGISPGEAAVLDPQQRLVLELAWEAFEDAGIVPGDGAHATGVYVGATSDDYATLRGTRLSPHSATGRNRALIANRVSYALGLRGPSLVVDSAQSSALVAVHLACRALAAGECTVALAGGVQLNIAQDGYDITRALGAISPDGRCYTFDERAAGFVRGEGGAVLVLKPLSAALADGDTVHAVIRGSATNNDGGGDALTAPRQEAQTEVLRLACAAAGVSPAELSYVELHGTGTPLGDPVEAAALGAVARRERPLLVGSVKTNIGHLEGAAGIAGLLKTVLCLSRRELVPSLNFRTPNPRIPLAELGLRVVTETGPWPAAKGPLLAGVSSFGMGGANCHVVLAEPPAPGPAPDRDAGRYDGPVLLPLSARTPAALTELAGLVGESAAASPVDLAYSLATTRSRLPRRAVLVAESAEEVPGLLEALAQDTAHARVVRGTAVEGRTVFLFAGQGNQRPGMGREIYRRHPVFAAAVDEIGERMRPHLPRPLLEVMFAEDGSADAALLDEPTYTQPALFAVQVGLFRLVESWGIAPDAVLGHSFGELAALHVAGAMPLPDACALVATRGRLMQDIPPGGAMVLVEASEAELLPDVGETGGLVSIAALNSPTATVISGDEEATLAIAGRWSARGRRTRRIQVPMASHSAHVDGILDAMRAAAARIDWQRPALPVISSLTGTELDVTGLDWPEFWARHTRDTVRFADAIATACAQGARTFLELGPDGTLSAMGPGSAPQDVAFVSAMAGGERPDLRSLLTAVARVHARGVPVDWARFYAGSGARRIPLPTYPFQRRRHWIAGVTATGGASPAVPEGPAAEVPTAPVSRLAGLPAAEREQAVRALVRAEVAAALELDSAEELDVRRPFRDLGFGSLMTVELGQRLAEVTGLRLPATVVLDHPTPQRIAEHLIAELATGTPVHTAPAVAVPAAEPIAIVGVACRFPGGVGSPEDLWDLVASGGDAIGDFPTDRGWDLDGLFDADPDRPGRSYARTGGFLYGAAEFDAGLFGISPREALAMDPQQRLLLETSWEALERAGIDPLSLRDSTTGVFAGVMAQDYGPRMHEGAAGLDGYVLTGTTASVASGRIAYSLGLRGPAVTVDTACSSSLVAVHLAAQALRAGECSLALAGGVTVMSTPGIFVEFSRQRGLAPDGRCKSFAAAADGTGWAEGAGQLVLERLSDARANGHPVLAVLRGSAVNQDGASNGLTAPNGPAQERVIRSALAAAGLSGADVDLVEAHGTGTTLGDPIEAQALLATYGQGRAGEPLWLGSLKSNIGHTQAAAGVAGVIKVVQAMRHGLLPRTLHVDEASPYVDWSAGDVRLLTEARPWPERDRPRRAGVSSFGISGTNAHLIVEQAPEAAQPAVGPDPVLRSGPVPVVVSGQTAAALRAQAERLAAYLESEPGAPLEDVARAAATTRAGLEHRAVLTATDRADLVRGLRTLAADAESPGLVRGVADVDGRTVFVFPGQGAQWAGMALELLESSPVFAARLAECASALGEFVGWSLLGVLRGEAGQPSLERVDVVQPVSFAVMVSLAALWRSFGVEPDAVVGHSQGEIAAACVAGALSLRDAAKVSALRSAALSALSGAGGMMSVALPVDELAPRLAPWAGRVSVAAVNGPAAVVLSGEPGPLRELEAELTAEDVRARLVAVDYASHSPQVERIRAELLERLAGVQPRTAEIPFYSTVTGERLDTAVLDAEYWYRNLRETVRFEQTIRALDDAGHRVFVEAGPHPILTAAVQDTVESAGSTAVVVGSLRRDQGGPGRFLLSLAEAHVRGVRVDWTAAFGAAGHRAELPTYAFQRERYWLATPAGGADPAGLGLDATAHPLLGAAAPVASTGELLLTGELSRQRQPWLADHAVSGTVVLPGAAFVELAVRAGDEAGCAVLEELTVHAPLPLPERGGVRVQVVLGAPDEDGGRTVDVYSRPGGGEVYSRADGRTEWTHHATGRLGRAEVPASRIGRWLPEGATPVEPADHYQSLARLGYGYGPVFQGLRRLWRHGEHLFAEVALPEPAAGEAGAFGLHPALLDAALHAAIPADGTATTALPFAFTGVRLYRAGAAAARVRLRPAAGGAVSITLSDAEDNPVLVIDSLAFRPVTAGQLAAGRRDHLYRTGWVPPASPARDGAWAFPTGPGGLDELGDQVPAAVGVAVTGVTDALALAQRWLAEERFADSRLVLLTRRAVAAAPGEPVDPDAAAVWGLLRSAQTENPDRFVLADTDGHAASEALLPRLAGTGEAQLALRAGQLLVPRLARVTEPAGAAPWSAEDTVLITGASGTLGRLVARHLVGRHGVRGLVLASRRGPDAPGMAELAAELAEQGAEVAVVGCDVAEREAVAALLAEHPVTAVVHAAGILDDGVLAALTPQRVAEVFRAKVDGARWLDELTRDLDLTRFVLFSSVAGTLGNAGQAAYAAANAALDGLAARRRAAGLPATAVAWGLWAENSGMTERMAGTDRARLARAGVLPLDSGTALDVFDAATALDEPVLVAARLDPVALRERAAEGVLSPVLRSLVPVVRRPAAEGAADGADGLRRRLAEQEPLRVLQDLVLTQAAVVLGHSDPGGLSPDRPFKDFGFDSLTAVELRNRLGRVTGVRLPATVVFDHPTPAGLAGYLRAELVGDTSAAAALPVVAAAADEPIAIIGMACRFPGGIVSPEDLWDLVASGGDAIGTFPTDRGWDVTGLYDPDPDHPGTSYTRHGGFLYDAGRFDAGLFGISPREALAMDPQQRLLLEIAWETLERAGIDPFSVRGSQTGVFTGVMYHDYGTTLRELPEGVEGHLLTGTAASVASGRVAYTLGLQGPAVTVDTACSSSLVALHLAAQALRAGECSLALAGGVTVMAEPTTFTAFSRQRGLAADGRCKSFAGAADGTGWSEGVGLLLLEPLSAARRRGHRVLAVVRGSAVNQDGASNGLTAPNGPAQERVIRAALAAAGLSAQDVDAVEGHGTGTPLGDPIEAQALLATYGQGRDGDPLWLGSVKSGIGHAQAAAGVAGVIKMVQALRHGVLPRTLHVDEPSPHVDWASGGVRLLTGEQPWPDTGRPRRAGVSSFGISGTNAHVIIEQGEDERVDVSGSGRPEAGQAPQSGAARPDTEPRLLPVALSGQTEDALRAQAARLRAHLAGHPGDRLLDIAWSSVAGRAALEHRAVVLAAGPEQLGERLAALAEGRDTPGVLRGTAADTARRVAFVFPGQGAQWAGMALQLLDSAPVFAARLAECAAAIETYVDWSVLDVLRGVPGAPSLERVDVVQPVTFAVTVSLAALWRAHGVEPEAVIGHSQGEIAAACVAGALSLDDAAAVVCLRSRALTGLSGKGGMMSVALPAEEVRALFADDRLDVAAINSPASTVVSGDPSALEELRADCEARGVRARRIAVDYASHSTQVTAVKDSLAGLLAGISPETTRIELYSTVTGQRLDTRELTGDYWYTNLRRTVRFADAVRAALDTGIGTFIEISPHPVVAPGVQETVDAAGARAVVLSTLRRDDGGWPRFAHSLAEAHVRGAGVRLAEVFAGTGARQVDLPTYAFQHRWYWLAEQAGSRSDTWRYRVEWRAAGAPEHTEPDGEWLALVPASGADPDWLKTLVGGLPVRALTVDTEHADRAALTDELRRALAEHTPRGVLSLLAADRRPHPEHPVVPAGVAATLALVQALGDLAATVPLWLVTSGAVRAGDTDPLREPSAAQVWGLGRVAMLEHPAFWGGLVDLPAEPDEAALEQLRAALAGGWGEEDQLAVRGSGTLLRRLVHAPPAGGPAGRWQARDTALVTGGTGALGPEVARWLAGQGVRHVVLVSRSGAGAETVAGLAAELDVLGVRLTARACDIADRAAVAALLAGLREQGETVRTVVHAAALMRLAPLTGTDLAEYADVLTAKVQGARHLLELLDPAELDALVFYSSIAGVWGSGDHGAYAAANAELDALAEQARATGLPVTSVAWGVWDGARFPDGVDAGQLRRQGLPLIAPGPALDALRTILERAETGLSVADVDWARFMPLFTSARSRPLFAEIPEAQRALRQAFEPEAQPSGSAWSQRLAGLSDTERRGTLLRLVREQAAVVLGHSGAIAIGPDRPFRDLGYDSLTGVELRNRLREATGLPLPATLVFDQPTPAAVAEYLRTRLAPPEPPLLTELDRLSKRLSEADVEGERTDIELRLRAMLSLIGGHVDDDDFDPTSNEEMYDLIERELGGN</sequence>
<dbReference type="PROSITE" id="PS52004">
    <property type="entry name" value="KS3_2"/>
    <property type="match status" value="3"/>
</dbReference>
<dbReference type="InterPro" id="IPR013968">
    <property type="entry name" value="PKS_KR"/>
</dbReference>
<dbReference type="PROSITE" id="PS50075">
    <property type="entry name" value="CARRIER"/>
    <property type="match status" value="3"/>
</dbReference>
<dbReference type="InterPro" id="IPR036291">
    <property type="entry name" value="NAD(P)-bd_dom_sf"/>
</dbReference>
<dbReference type="FunFam" id="3.40.47.10:FF:000019">
    <property type="entry name" value="Polyketide synthase type I"/>
    <property type="match status" value="2"/>
</dbReference>
<dbReference type="InterPro" id="IPR014031">
    <property type="entry name" value="Ketoacyl_synth_C"/>
</dbReference>
<dbReference type="SMART" id="SM00827">
    <property type="entry name" value="PKS_AT"/>
    <property type="match status" value="3"/>
</dbReference>
<feature type="domain" description="Carrier" evidence="10">
    <location>
        <begin position="2625"/>
        <end position="2700"/>
    </location>
</feature>
<dbReference type="Gene3D" id="3.40.47.10">
    <property type="match status" value="3"/>
</dbReference>
<dbReference type="PANTHER" id="PTHR43775:SF51">
    <property type="entry name" value="INACTIVE PHENOLPHTHIOCEROL SYNTHESIS POLYKETIDE SYNTHASE TYPE I PKS1-RELATED"/>
    <property type="match status" value="1"/>
</dbReference>
<dbReference type="InterPro" id="IPR036736">
    <property type="entry name" value="ACP-like_sf"/>
</dbReference>
<dbReference type="GO" id="GO:0004312">
    <property type="term" value="F:fatty acid synthase activity"/>
    <property type="evidence" value="ECO:0007669"/>
    <property type="project" value="TreeGrafter"/>
</dbReference>
<feature type="domain" description="Carrier" evidence="10">
    <location>
        <begin position="919"/>
        <end position="994"/>
    </location>
</feature>
<dbReference type="FunFam" id="3.40.366.10:FF:000002">
    <property type="entry name" value="Probable polyketide synthase 2"/>
    <property type="match status" value="2"/>
</dbReference>
<evidence type="ECO:0000256" key="4">
    <source>
        <dbReference type="ARBA" id="ARBA00022679"/>
    </source>
</evidence>
<dbReference type="Gene3D" id="3.30.70.3290">
    <property type="match status" value="3"/>
</dbReference>
<dbReference type="GO" id="GO:0031177">
    <property type="term" value="F:phosphopantetheine binding"/>
    <property type="evidence" value="ECO:0007669"/>
    <property type="project" value="InterPro"/>
</dbReference>
<gene>
    <name evidence="13" type="ORF">BFF78_07125</name>
</gene>
<dbReference type="GO" id="GO:0004315">
    <property type="term" value="F:3-oxoacyl-[acyl-carrier-protein] synthase activity"/>
    <property type="evidence" value="ECO:0007669"/>
    <property type="project" value="InterPro"/>
</dbReference>
<feature type="region of interest" description="Disordered" evidence="9">
    <location>
        <begin position="3147"/>
        <end position="3172"/>
    </location>
</feature>
<dbReference type="InterPro" id="IPR001227">
    <property type="entry name" value="Ac_transferase_dom_sf"/>
</dbReference>
<dbReference type="Pfam" id="PF22953">
    <property type="entry name" value="SpnB_Rossmann"/>
    <property type="match status" value="1"/>
</dbReference>
<dbReference type="InterPro" id="IPR049551">
    <property type="entry name" value="PKS_DH_C"/>
</dbReference>
<dbReference type="InterPro" id="IPR014030">
    <property type="entry name" value="Ketoacyl_synth_N"/>
</dbReference>
<dbReference type="InterPro" id="IPR020807">
    <property type="entry name" value="PKS_DH"/>
</dbReference>
<reference evidence="14" key="1">
    <citation type="submission" date="2016-09" db="EMBL/GenBank/DDBJ databases">
        <title>Streptomyces puniciscabiei strain:TW1S1 Genome sequencing and assembly.</title>
        <authorList>
            <person name="Kim M.-K."/>
            <person name="Kim S.B."/>
        </authorList>
    </citation>
    <scope>NUCLEOTIDE SEQUENCE [LARGE SCALE GENOMIC DNA]</scope>
    <source>
        <strain evidence="14">TW1S1</strain>
    </source>
</reference>
<dbReference type="SMART" id="SM01294">
    <property type="entry name" value="PKS_PP_betabranch"/>
    <property type="match status" value="3"/>
</dbReference>
<dbReference type="InterPro" id="IPR049552">
    <property type="entry name" value="PKS_DH_N"/>
</dbReference>
<dbReference type="PROSITE" id="PS00606">
    <property type="entry name" value="KS3_1"/>
    <property type="match status" value="2"/>
</dbReference>
<keyword evidence="14" id="KW-1185">Reference proteome</keyword>
<feature type="region of interest" description="C-terminal hotdog fold" evidence="8">
    <location>
        <begin position="2050"/>
        <end position="2186"/>
    </location>
</feature>
<dbReference type="SUPFAM" id="SSF52151">
    <property type="entry name" value="FabD/lysophospholipase-like"/>
    <property type="match status" value="3"/>
</dbReference>
<dbReference type="PROSITE" id="PS52019">
    <property type="entry name" value="PKS_MFAS_DH"/>
    <property type="match status" value="1"/>
</dbReference>
<dbReference type="InterPro" id="IPR020841">
    <property type="entry name" value="PKS_Beta-ketoAc_synthase_dom"/>
</dbReference>
<dbReference type="GO" id="GO:0033068">
    <property type="term" value="P:macrolide biosynthetic process"/>
    <property type="evidence" value="ECO:0007669"/>
    <property type="project" value="UniProtKB-ARBA"/>
</dbReference>
<dbReference type="Gene3D" id="3.40.366.10">
    <property type="entry name" value="Malonyl-Coenzyme A Acyl Carrier Protein, domain 2"/>
    <property type="match status" value="3"/>
</dbReference>
<dbReference type="CDD" id="cd00833">
    <property type="entry name" value="PKS"/>
    <property type="match status" value="3"/>
</dbReference>
<accession>A0A1D7Y5J0</accession>
<feature type="domain" description="Carrier" evidence="10">
    <location>
        <begin position="4113"/>
        <end position="4192"/>
    </location>
</feature>
<dbReference type="SMART" id="SM00822">
    <property type="entry name" value="PKS_KR"/>
    <property type="match status" value="2"/>
</dbReference>
<keyword evidence="4" id="KW-0808">Transferase</keyword>
<dbReference type="CDD" id="cd08956">
    <property type="entry name" value="KR_3_FAS_SDR_x"/>
    <property type="match status" value="1"/>
</dbReference>
<dbReference type="InterPro" id="IPR006162">
    <property type="entry name" value="Ppantetheine_attach_site"/>
</dbReference>
<dbReference type="InterPro" id="IPR049900">
    <property type="entry name" value="PKS_mFAS_DH"/>
</dbReference>
<dbReference type="Gene3D" id="1.10.1200.10">
    <property type="entry name" value="ACP-like"/>
    <property type="match status" value="3"/>
</dbReference>
<dbReference type="Pfam" id="PF00109">
    <property type="entry name" value="ketoacyl-synt"/>
    <property type="match status" value="3"/>
</dbReference>
<dbReference type="KEGG" id="spun:BFF78_07125"/>
<dbReference type="Pfam" id="PF00698">
    <property type="entry name" value="Acyl_transf_1"/>
    <property type="match status" value="3"/>
</dbReference>
<dbReference type="PROSITE" id="PS00012">
    <property type="entry name" value="PHOSPHOPANTETHEINE"/>
    <property type="match status" value="2"/>
</dbReference>
<evidence type="ECO:0000313" key="13">
    <source>
        <dbReference type="EMBL" id="AOR30855.1"/>
    </source>
</evidence>
<evidence type="ECO:0000313" key="14">
    <source>
        <dbReference type="Proteomes" id="UP000094960"/>
    </source>
</evidence>
<evidence type="ECO:0000256" key="5">
    <source>
        <dbReference type="ARBA" id="ARBA00023194"/>
    </source>
</evidence>
<dbReference type="Pfam" id="PF08659">
    <property type="entry name" value="KR"/>
    <property type="match status" value="2"/>
</dbReference>
<dbReference type="InterPro" id="IPR016036">
    <property type="entry name" value="Malonyl_transacylase_ACP-bd"/>
</dbReference>
<dbReference type="SUPFAM" id="SSF53901">
    <property type="entry name" value="Thiolase-like"/>
    <property type="match status" value="3"/>
</dbReference>
<dbReference type="InterPro" id="IPR009081">
    <property type="entry name" value="PP-bd_ACP"/>
</dbReference>
<dbReference type="InterPro" id="IPR016039">
    <property type="entry name" value="Thiolase-like"/>
</dbReference>
<dbReference type="Pfam" id="PF00550">
    <property type="entry name" value="PP-binding"/>
    <property type="match status" value="3"/>
</dbReference>
<dbReference type="SMART" id="SM00825">
    <property type="entry name" value="PKS_KS"/>
    <property type="match status" value="3"/>
</dbReference>
<feature type="domain" description="Ketosynthase family 3 (KS3)" evidence="11">
    <location>
        <begin position="17"/>
        <end position="430"/>
    </location>
</feature>
<feature type="domain" description="Ketosynthase family 3 (KS3)" evidence="11">
    <location>
        <begin position="1011"/>
        <end position="1436"/>
    </location>
</feature>
<dbReference type="Pfam" id="PF16197">
    <property type="entry name" value="KAsynt_C_assoc"/>
    <property type="match status" value="3"/>
</dbReference>
<dbReference type="PANTHER" id="PTHR43775">
    <property type="entry name" value="FATTY ACID SYNTHASE"/>
    <property type="match status" value="1"/>
</dbReference>
<dbReference type="FunFam" id="1.10.1200.10:FF:000007">
    <property type="entry name" value="Probable polyketide synthase pks17"/>
    <property type="match status" value="2"/>
</dbReference>
<keyword evidence="7" id="KW-0012">Acyltransferase</keyword>
<keyword evidence="3" id="KW-0597">Phosphoprotein</keyword>
<feature type="region of interest" description="N-terminal hotdog fold" evidence="8">
    <location>
        <begin position="1908"/>
        <end position="2039"/>
    </location>
</feature>
<dbReference type="CDD" id="cd08952">
    <property type="entry name" value="KR_1_SDR_x"/>
    <property type="match status" value="1"/>
</dbReference>
<dbReference type="InterPro" id="IPR016035">
    <property type="entry name" value="Acyl_Trfase/lysoPLipase"/>
</dbReference>
<evidence type="ECO:0000256" key="8">
    <source>
        <dbReference type="PROSITE-ProRule" id="PRU01363"/>
    </source>
</evidence>
<evidence type="ECO:0000256" key="3">
    <source>
        <dbReference type="ARBA" id="ARBA00022553"/>
    </source>
</evidence>
<feature type="domain" description="Ketosynthase family 3 (KS3)" evidence="11">
    <location>
        <begin position="2718"/>
        <end position="3143"/>
    </location>
</feature>
<dbReference type="SMART" id="SM00823">
    <property type="entry name" value="PKS_PP"/>
    <property type="match status" value="3"/>
</dbReference>
<dbReference type="InterPro" id="IPR042104">
    <property type="entry name" value="PKS_dehydratase_sf"/>
</dbReference>
<organism evidence="13 14">
    <name type="scientific">Streptomyces fodineus</name>
    <dbReference type="NCBI Taxonomy" id="1904616"/>
    <lineage>
        <taxon>Bacteria</taxon>
        <taxon>Bacillati</taxon>
        <taxon>Actinomycetota</taxon>
        <taxon>Actinomycetes</taxon>
        <taxon>Kitasatosporales</taxon>
        <taxon>Streptomycetaceae</taxon>
        <taxon>Streptomyces</taxon>
    </lineage>
</organism>
<evidence type="ECO:0000256" key="6">
    <source>
        <dbReference type="ARBA" id="ARBA00023268"/>
    </source>
</evidence>
<evidence type="ECO:0000259" key="12">
    <source>
        <dbReference type="PROSITE" id="PS52019"/>
    </source>
</evidence>
<evidence type="ECO:0000259" key="10">
    <source>
        <dbReference type="PROSITE" id="PS50075"/>
    </source>
</evidence>
<evidence type="ECO:0000256" key="7">
    <source>
        <dbReference type="ARBA" id="ARBA00023315"/>
    </source>
</evidence>
<keyword evidence="6" id="KW-0511">Multifunctional enzyme</keyword>
<evidence type="ECO:0000259" key="11">
    <source>
        <dbReference type="PROSITE" id="PS52004"/>
    </source>
</evidence>
<evidence type="ECO:0000256" key="9">
    <source>
        <dbReference type="SAM" id="MobiDB-lite"/>
    </source>
</evidence>
<dbReference type="Gene3D" id="3.40.50.720">
    <property type="entry name" value="NAD(P)-binding Rossmann-like Domain"/>
    <property type="match status" value="2"/>
</dbReference>
<protein>
    <submittedName>
        <fullName evidence="13">Polyketide synthase</fullName>
    </submittedName>
</protein>
<dbReference type="InterPro" id="IPR057326">
    <property type="entry name" value="KR_dom"/>
</dbReference>
<dbReference type="Proteomes" id="UP000094960">
    <property type="component" value="Chromosome"/>
</dbReference>
<dbReference type="Pfam" id="PF02801">
    <property type="entry name" value="Ketoacyl-synt_C"/>
    <property type="match status" value="3"/>
</dbReference>
<dbReference type="InterPro" id="IPR055123">
    <property type="entry name" value="SpnB-like_Rossmann"/>
</dbReference>
<dbReference type="EMBL" id="CP017248">
    <property type="protein sequence ID" value="AOR30855.1"/>
    <property type="molecule type" value="Genomic_DNA"/>
</dbReference>
<evidence type="ECO:0000256" key="1">
    <source>
        <dbReference type="ARBA" id="ARBA00004792"/>
    </source>
</evidence>
<dbReference type="InterPro" id="IPR014043">
    <property type="entry name" value="Acyl_transferase_dom"/>
</dbReference>
<dbReference type="SMART" id="SM00826">
    <property type="entry name" value="PKS_DH"/>
    <property type="match status" value="1"/>
</dbReference>
<keyword evidence="5" id="KW-0045">Antibiotic biosynthesis</keyword>
<dbReference type="InterPro" id="IPR032821">
    <property type="entry name" value="PKS_assoc"/>
</dbReference>